<protein>
    <submittedName>
        <fullName evidence="1">Uncharacterized protein</fullName>
    </submittedName>
</protein>
<dbReference type="RefSeq" id="WP_190309836.1">
    <property type="nucleotide sequence ID" value="NZ_JACNYK010000003.1"/>
</dbReference>
<organism evidence="1 2">
    <name type="scientific">Sphingobacterium arenae</name>
    <dbReference type="NCBI Taxonomy" id="1280598"/>
    <lineage>
        <taxon>Bacteria</taxon>
        <taxon>Pseudomonadati</taxon>
        <taxon>Bacteroidota</taxon>
        <taxon>Sphingobacteriia</taxon>
        <taxon>Sphingobacteriales</taxon>
        <taxon>Sphingobacteriaceae</taxon>
        <taxon>Sphingobacterium</taxon>
    </lineage>
</organism>
<proteinExistence type="predicted"/>
<dbReference type="Proteomes" id="UP000606494">
    <property type="component" value="Unassembled WGS sequence"/>
</dbReference>
<evidence type="ECO:0000313" key="1">
    <source>
        <dbReference type="EMBL" id="MBD1426699.1"/>
    </source>
</evidence>
<dbReference type="EMBL" id="JACNYK010000003">
    <property type="protein sequence ID" value="MBD1426699.1"/>
    <property type="molecule type" value="Genomic_DNA"/>
</dbReference>
<evidence type="ECO:0000313" key="2">
    <source>
        <dbReference type="Proteomes" id="UP000606494"/>
    </source>
</evidence>
<accession>A0ABR7Y5X0</accession>
<comment type="caution">
    <text evidence="1">The sequence shown here is derived from an EMBL/GenBank/DDBJ whole genome shotgun (WGS) entry which is preliminary data.</text>
</comment>
<gene>
    <name evidence="1" type="ORF">H8B17_13995</name>
</gene>
<sequence length="329" mass="35829">MKTNILLFATLILGSSCSSLRNYSGTADAKIVSEKTTLTIRPVSTKTNKNQMAGIAGIAATIGPTLIDFGVKSVQQKLKSDALKYTGSYKAFNSAENFRITSQEIALPGLELTRDIVLGTQSLEEKPITAVSFKLIPIQSADQTAFRYRLDSTSFNYNYSIAKLKGNSRFVDLTVEIKVKSLSIASGEYKLNDIRTVSMNIPMVRVGKPTVANNIYSGWIPILPKSVITKTDTTDVTDTKITTKSEGTKPSITTTEKVVTKDVVKQKVQPININTGLYEVEVVVTEVNPAKIKAEQRAAFVEATSESGTAVLKSILEVLTKEKETEGEE</sequence>
<reference evidence="1 2" key="1">
    <citation type="submission" date="2020-08" db="EMBL/GenBank/DDBJ databases">
        <title>Sphingobacterium sp. DN00404 isolated from aquaculture water.</title>
        <authorList>
            <person name="Zhang M."/>
        </authorList>
    </citation>
    <scope>NUCLEOTIDE SEQUENCE [LARGE SCALE GENOMIC DNA]</scope>
    <source>
        <strain evidence="1 2">KCTC 32294</strain>
    </source>
</reference>
<keyword evidence="2" id="KW-1185">Reference proteome</keyword>
<dbReference type="PROSITE" id="PS51257">
    <property type="entry name" value="PROKAR_LIPOPROTEIN"/>
    <property type="match status" value="1"/>
</dbReference>
<name>A0ABR7Y5X0_9SPHI</name>